<evidence type="ECO:0000313" key="1">
    <source>
        <dbReference type="EMBL" id="CAG8603091.1"/>
    </source>
</evidence>
<feature type="non-terminal residue" evidence="1">
    <location>
        <position position="1"/>
    </location>
</feature>
<reference evidence="1" key="1">
    <citation type="submission" date="2021-06" db="EMBL/GenBank/DDBJ databases">
        <authorList>
            <person name="Kallberg Y."/>
            <person name="Tangrot J."/>
            <person name="Rosling A."/>
        </authorList>
    </citation>
    <scope>NUCLEOTIDE SEQUENCE</scope>
    <source>
        <strain evidence="1">IL203A</strain>
    </source>
</reference>
<protein>
    <submittedName>
        <fullName evidence="1">1129_t:CDS:1</fullName>
    </submittedName>
</protein>
<comment type="caution">
    <text evidence="1">The sequence shown here is derived from an EMBL/GenBank/DDBJ whole genome shotgun (WGS) entry which is preliminary data.</text>
</comment>
<gene>
    <name evidence="1" type="ORF">DHETER_LOCUS7329</name>
</gene>
<proteinExistence type="predicted"/>
<feature type="non-terminal residue" evidence="1">
    <location>
        <position position="240"/>
    </location>
</feature>
<dbReference type="Proteomes" id="UP000789702">
    <property type="component" value="Unassembled WGS sequence"/>
</dbReference>
<name>A0ACA9MRU7_9GLOM</name>
<evidence type="ECO:0000313" key="2">
    <source>
        <dbReference type="Proteomes" id="UP000789702"/>
    </source>
</evidence>
<keyword evidence="2" id="KW-1185">Reference proteome</keyword>
<dbReference type="EMBL" id="CAJVPU010010183">
    <property type="protein sequence ID" value="CAG8603091.1"/>
    <property type="molecule type" value="Genomic_DNA"/>
</dbReference>
<sequence>VCDNVRSSDHDSDHDNDHNNNSDHSNDHNNDCNNDRNNDLNNNISTTNKGIFKSEVWQFFNRIVWLTERKTAKCKVPNCTHKEFSCGSGGGDIKEAFGRNSKSSSFTRLTNVDNIKLRDMFAAWVINRQRPFTIIEDPELIEIIQYLNPTAQLVKADAIKNAIMSLYSSGKRELKASFATYLIFKAMHTSLLSIPKSLSHEDWALQETVIDFGLIKGRHDGINLANGFFTVLKEYEITSK</sequence>
<accession>A0ACA9MRU7</accession>
<organism evidence="1 2">
    <name type="scientific">Dentiscutata heterogama</name>
    <dbReference type="NCBI Taxonomy" id="1316150"/>
    <lineage>
        <taxon>Eukaryota</taxon>
        <taxon>Fungi</taxon>
        <taxon>Fungi incertae sedis</taxon>
        <taxon>Mucoromycota</taxon>
        <taxon>Glomeromycotina</taxon>
        <taxon>Glomeromycetes</taxon>
        <taxon>Diversisporales</taxon>
        <taxon>Gigasporaceae</taxon>
        <taxon>Dentiscutata</taxon>
    </lineage>
</organism>